<dbReference type="EMBL" id="AM180252">
    <property type="protein sequence ID" value="CAJ54535.1"/>
    <property type="molecule type" value="Genomic_DNA"/>
</dbReference>
<proteinExistence type="predicted"/>
<gene>
    <name evidence="2" type="ordered locus">LI0481</name>
</gene>
<evidence type="ECO:0000313" key="2">
    <source>
        <dbReference type="EMBL" id="CAJ54535.1"/>
    </source>
</evidence>
<accession>Q1MR41</accession>
<evidence type="ECO:0000259" key="1">
    <source>
        <dbReference type="Pfam" id="PF02579"/>
    </source>
</evidence>
<organism evidence="2 3">
    <name type="scientific">Lawsonia intracellularis (strain PHE/MN1-00)</name>
    <dbReference type="NCBI Taxonomy" id="363253"/>
    <lineage>
        <taxon>Bacteria</taxon>
        <taxon>Pseudomonadati</taxon>
        <taxon>Thermodesulfobacteriota</taxon>
        <taxon>Desulfovibrionia</taxon>
        <taxon>Desulfovibrionales</taxon>
        <taxon>Desulfovibrionaceae</taxon>
        <taxon>Lawsonia</taxon>
    </lineage>
</organism>
<protein>
    <recommendedName>
        <fullName evidence="1">Dinitrogenase iron-molybdenum cofactor biosynthesis domain-containing protein</fullName>
    </recommendedName>
</protein>
<reference evidence="2 3" key="1">
    <citation type="submission" date="2005-11" db="EMBL/GenBank/DDBJ databases">
        <title>The complete genome sequence of Lawsonia intracellularis: the causative agent of proliferative enteropathy.</title>
        <authorList>
            <person name="Kaur K."/>
            <person name="Zhang Q."/>
            <person name="Beckler D."/>
            <person name="Munir S."/>
            <person name="Li L."/>
            <person name="Kinsley K."/>
            <person name="Herron L."/>
            <person name="Peterson A."/>
            <person name="May B."/>
            <person name="Singh S."/>
            <person name="Gebhart C."/>
            <person name="Kapur V."/>
        </authorList>
    </citation>
    <scope>NUCLEOTIDE SEQUENCE [LARGE SCALE GENOMIC DNA]</scope>
    <source>
        <strain evidence="2 3">PHE/MN1-00</strain>
    </source>
</reference>
<dbReference type="OrthoDB" id="280278at2"/>
<dbReference type="STRING" id="363253.LI0481"/>
<dbReference type="AlphaFoldDB" id="Q1MR41"/>
<dbReference type="SUPFAM" id="SSF53146">
    <property type="entry name" value="Nitrogenase accessory factor-like"/>
    <property type="match status" value="1"/>
</dbReference>
<dbReference type="Pfam" id="PF02579">
    <property type="entry name" value="Nitro_FeMo-Co"/>
    <property type="match status" value="1"/>
</dbReference>
<dbReference type="eggNOG" id="COG1433">
    <property type="taxonomic scope" value="Bacteria"/>
</dbReference>
<evidence type="ECO:0000313" key="3">
    <source>
        <dbReference type="Proteomes" id="UP000002430"/>
    </source>
</evidence>
<dbReference type="RefSeq" id="WP_011526565.1">
    <property type="nucleotide sequence ID" value="NC_008011.1"/>
</dbReference>
<dbReference type="InterPro" id="IPR036105">
    <property type="entry name" value="DiNase_FeMo-co_biosyn_sf"/>
</dbReference>
<dbReference type="Proteomes" id="UP000002430">
    <property type="component" value="Chromosome"/>
</dbReference>
<dbReference type="HOGENOM" id="CLU_104194_2_1_7"/>
<sequence>MIKDKKLVIVIPSEFPGGLAARLSPHFAYCETYTLTTIKNNVVLHVTTRPNIIQESNVKRAIQNIAELQTNILIVRGIGLHPLAILQQKGIKIYYSKNLPTVSTVLSSFLQGMLIPYNQSPHTSS</sequence>
<keyword evidence="3" id="KW-1185">Reference proteome</keyword>
<dbReference type="InterPro" id="IPR003731">
    <property type="entry name" value="Di-Nase_FeMo-co_biosynth"/>
</dbReference>
<dbReference type="KEGG" id="lip:LI0481"/>
<dbReference type="Gene3D" id="3.30.420.130">
    <property type="entry name" value="Dinitrogenase iron-molybdenum cofactor biosynthesis domain"/>
    <property type="match status" value="1"/>
</dbReference>
<name>Q1MR41_LAWIP</name>
<feature type="domain" description="Dinitrogenase iron-molybdenum cofactor biosynthesis" evidence="1">
    <location>
        <begin position="21"/>
        <end position="110"/>
    </location>
</feature>